<dbReference type="InterPro" id="IPR016032">
    <property type="entry name" value="Sig_transdc_resp-reg_C-effctor"/>
</dbReference>
<dbReference type="PROSITE" id="PS51755">
    <property type="entry name" value="OMPR_PHOB"/>
    <property type="match status" value="1"/>
</dbReference>
<evidence type="ECO:0000256" key="1">
    <source>
        <dbReference type="ARBA" id="ARBA00023125"/>
    </source>
</evidence>
<reference evidence="5 6" key="1">
    <citation type="journal article" date="2015" name="Genome Announc.">
        <title>Draft Genome Sequences of Marine Isolates of Thalassomonas viridans and Thalassomonas actiniarum.</title>
        <authorList>
            <person name="Olonade I."/>
            <person name="van Zyl L.J."/>
            <person name="Trindade M."/>
        </authorList>
    </citation>
    <scope>NUCLEOTIDE SEQUENCE [LARGE SCALE GENOMIC DNA]</scope>
    <source>
        <strain evidence="5 6">XOM25</strain>
    </source>
</reference>
<reference evidence="5 6" key="2">
    <citation type="journal article" date="2022" name="Mar. Drugs">
        <title>Bioassay-Guided Fractionation Leads to the Detection of Cholic Acid Generated by the Rare Thalassomonas sp.</title>
        <authorList>
            <person name="Pheiffer F."/>
            <person name="Schneider Y.K."/>
            <person name="Hansen E.H."/>
            <person name="Andersen J.H."/>
            <person name="Isaksson J."/>
            <person name="Busche T."/>
            <person name="R C."/>
            <person name="Kalinowski J."/>
            <person name="Zyl L.V."/>
            <person name="Trindade M."/>
        </authorList>
    </citation>
    <scope>NUCLEOTIDE SEQUENCE [LARGE SCALE GENOMIC DNA]</scope>
    <source>
        <strain evidence="5 6">XOM25</strain>
    </source>
</reference>
<evidence type="ECO:0000313" key="5">
    <source>
        <dbReference type="EMBL" id="WDE04838.1"/>
    </source>
</evidence>
<protein>
    <submittedName>
        <fullName evidence="5">Winged helix-turn-helix domain-containing protein</fullName>
    </submittedName>
</protein>
<gene>
    <name evidence="5" type="ORF">SG34_026585</name>
</gene>
<evidence type="ECO:0000256" key="3">
    <source>
        <dbReference type="SAM" id="MobiDB-lite"/>
    </source>
</evidence>
<dbReference type="InterPro" id="IPR001867">
    <property type="entry name" value="OmpR/PhoB-type_DNA-bd"/>
</dbReference>
<keyword evidence="1 2" id="KW-0238">DNA-binding</keyword>
<dbReference type="GO" id="GO:0003677">
    <property type="term" value="F:DNA binding"/>
    <property type="evidence" value="ECO:0007669"/>
    <property type="project" value="UniProtKB-UniRule"/>
</dbReference>
<feature type="DNA-binding region" description="OmpR/PhoB-type" evidence="2">
    <location>
        <begin position="24"/>
        <end position="122"/>
    </location>
</feature>
<dbReference type="Gene3D" id="1.10.10.10">
    <property type="entry name" value="Winged helix-like DNA-binding domain superfamily/Winged helix DNA-binding domain"/>
    <property type="match status" value="1"/>
</dbReference>
<dbReference type="EMBL" id="CP059733">
    <property type="protein sequence ID" value="WDE04838.1"/>
    <property type="molecule type" value="Genomic_DNA"/>
</dbReference>
<evidence type="ECO:0000313" key="6">
    <source>
        <dbReference type="Proteomes" id="UP000032352"/>
    </source>
</evidence>
<evidence type="ECO:0000259" key="4">
    <source>
        <dbReference type="PROSITE" id="PS51755"/>
    </source>
</evidence>
<organism evidence="5 6">
    <name type="scientific">Thalassomonas viridans</name>
    <dbReference type="NCBI Taxonomy" id="137584"/>
    <lineage>
        <taxon>Bacteria</taxon>
        <taxon>Pseudomonadati</taxon>
        <taxon>Pseudomonadota</taxon>
        <taxon>Gammaproteobacteria</taxon>
        <taxon>Alteromonadales</taxon>
        <taxon>Colwelliaceae</taxon>
        <taxon>Thalassomonas</taxon>
    </lineage>
</organism>
<name>A0AAE9Z408_9GAMM</name>
<dbReference type="SMART" id="SM00862">
    <property type="entry name" value="Trans_reg_C"/>
    <property type="match status" value="1"/>
</dbReference>
<dbReference type="CDD" id="cd00383">
    <property type="entry name" value="trans_reg_C"/>
    <property type="match status" value="1"/>
</dbReference>
<dbReference type="KEGG" id="tvd:SG34_026585"/>
<proteinExistence type="predicted"/>
<sequence length="244" mass="27138">MKLKNNFFSLFGREKTVTAGLLHKHGFSCGKLRVFPSQNRILFDGQSISVQPKIMELLVLLCAASGETVSKEKLTAELWPDVHVGPDSLANTMTRLRRALGDSAKKPLFIETVQSKGYRWLQAVTVEQAGFKANKPGLALLALVLLVAGGSFFLPDRKHEEAQDFPYTDLYIEQTEEGLLVEVGIKGELTEEKKAQMFEDIKRITGQENTGMQFTLDDPDVCRQTAGTTAQPAHCRKGRRAQQD</sequence>
<dbReference type="SUPFAM" id="SSF46894">
    <property type="entry name" value="C-terminal effector domain of the bipartite response regulators"/>
    <property type="match status" value="1"/>
</dbReference>
<keyword evidence="6" id="KW-1185">Reference proteome</keyword>
<dbReference type="RefSeq" id="WP_161797874.1">
    <property type="nucleotide sequence ID" value="NZ_CP059733.1"/>
</dbReference>
<dbReference type="AlphaFoldDB" id="A0AAE9Z408"/>
<dbReference type="GO" id="GO:0006355">
    <property type="term" value="P:regulation of DNA-templated transcription"/>
    <property type="evidence" value="ECO:0007669"/>
    <property type="project" value="InterPro"/>
</dbReference>
<feature type="domain" description="OmpR/PhoB-type" evidence="4">
    <location>
        <begin position="24"/>
        <end position="122"/>
    </location>
</feature>
<accession>A0AAE9Z408</accession>
<dbReference type="Pfam" id="PF00486">
    <property type="entry name" value="Trans_reg_C"/>
    <property type="match status" value="1"/>
</dbReference>
<feature type="region of interest" description="Disordered" evidence="3">
    <location>
        <begin position="223"/>
        <end position="244"/>
    </location>
</feature>
<evidence type="ECO:0000256" key="2">
    <source>
        <dbReference type="PROSITE-ProRule" id="PRU01091"/>
    </source>
</evidence>
<feature type="compositionally biased region" description="Basic residues" evidence="3">
    <location>
        <begin position="234"/>
        <end position="244"/>
    </location>
</feature>
<dbReference type="GO" id="GO:0000160">
    <property type="term" value="P:phosphorelay signal transduction system"/>
    <property type="evidence" value="ECO:0007669"/>
    <property type="project" value="InterPro"/>
</dbReference>
<dbReference type="Proteomes" id="UP000032352">
    <property type="component" value="Chromosome"/>
</dbReference>
<dbReference type="InterPro" id="IPR036388">
    <property type="entry name" value="WH-like_DNA-bd_sf"/>
</dbReference>